<evidence type="ECO:0000313" key="8">
    <source>
        <dbReference type="Proteomes" id="UP000228934"/>
    </source>
</evidence>
<dbReference type="InterPro" id="IPR037272">
    <property type="entry name" value="SNS_sf"/>
</dbReference>
<accession>A0A2G9SA23</accession>
<evidence type="ECO:0000313" key="7">
    <source>
        <dbReference type="EMBL" id="PIO37019.1"/>
    </source>
</evidence>
<proteinExistence type="predicted"/>
<evidence type="ECO:0000256" key="4">
    <source>
        <dbReference type="ARBA" id="ARBA00022989"/>
    </source>
</evidence>
<keyword evidence="3 6" id="KW-0812">Transmembrane</keyword>
<gene>
    <name evidence="7" type="ORF">AB205_0206010</name>
</gene>
<evidence type="ECO:0000256" key="2">
    <source>
        <dbReference type="ARBA" id="ARBA00022448"/>
    </source>
</evidence>
<dbReference type="GO" id="GO:0015820">
    <property type="term" value="P:L-leucine transport"/>
    <property type="evidence" value="ECO:0007669"/>
    <property type="project" value="TreeGrafter"/>
</dbReference>
<dbReference type="InterPro" id="IPR000175">
    <property type="entry name" value="Na/ntran_symport"/>
</dbReference>
<evidence type="ECO:0000256" key="3">
    <source>
        <dbReference type="ARBA" id="ARBA00022692"/>
    </source>
</evidence>
<evidence type="ECO:0000256" key="1">
    <source>
        <dbReference type="ARBA" id="ARBA00004141"/>
    </source>
</evidence>
<dbReference type="EMBL" id="KV926724">
    <property type="protein sequence ID" value="PIO37019.1"/>
    <property type="molecule type" value="Genomic_DNA"/>
</dbReference>
<dbReference type="PANTHER" id="PTHR11616">
    <property type="entry name" value="SODIUM/CHLORIDE DEPENDENT TRANSPORTER"/>
    <property type="match status" value="1"/>
</dbReference>
<keyword evidence="2" id="KW-0813">Transport</keyword>
<dbReference type="PROSITE" id="PS50267">
    <property type="entry name" value="NA_NEUROTRAN_SYMP_3"/>
    <property type="match status" value="1"/>
</dbReference>
<dbReference type="Proteomes" id="UP000228934">
    <property type="component" value="Unassembled WGS sequence"/>
</dbReference>
<evidence type="ECO:0000256" key="5">
    <source>
        <dbReference type="ARBA" id="ARBA00023136"/>
    </source>
</evidence>
<protein>
    <submittedName>
        <fullName evidence="7">Uncharacterized protein</fullName>
    </submittedName>
</protein>
<keyword evidence="5 6" id="KW-0472">Membrane</keyword>
<dbReference type="SUPFAM" id="SSF161070">
    <property type="entry name" value="SNF-like"/>
    <property type="match status" value="1"/>
</dbReference>
<feature type="transmembrane region" description="Helical" evidence="6">
    <location>
        <begin position="40"/>
        <end position="60"/>
    </location>
</feature>
<dbReference type="OrthoDB" id="6581954at2759"/>
<name>A0A2G9SA23_AQUCT</name>
<dbReference type="Pfam" id="PF00209">
    <property type="entry name" value="SNF"/>
    <property type="match status" value="1"/>
</dbReference>
<keyword evidence="8" id="KW-1185">Reference proteome</keyword>
<organism evidence="7 8">
    <name type="scientific">Aquarana catesbeiana</name>
    <name type="common">American bullfrog</name>
    <name type="synonym">Rana catesbeiana</name>
    <dbReference type="NCBI Taxonomy" id="8400"/>
    <lineage>
        <taxon>Eukaryota</taxon>
        <taxon>Metazoa</taxon>
        <taxon>Chordata</taxon>
        <taxon>Craniata</taxon>
        <taxon>Vertebrata</taxon>
        <taxon>Euteleostomi</taxon>
        <taxon>Amphibia</taxon>
        <taxon>Batrachia</taxon>
        <taxon>Anura</taxon>
        <taxon>Neobatrachia</taxon>
        <taxon>Ranoidea</taxon>
        <taxon>Ranidae</taxon>
        <taxon>Aquarana</taxon>
    </lineage>
</organism>
<dbReference type="PANTHER" id="PTHR11616:SF101">
    <property type="entry name" value="SODIUM-DEPENDENT NEUTRAL AMINO ACID TRANSPORTER B(0)AT2"/>
    <property type="match status" value="1"/>
</dbReference>
<dbReference type="AlphaFoldDB" id="A0A2G9SA23"/>
<reference evidence="8" key="1">
    <citation type="journal article" date="2017" name="Nat. Commun.">
        <title>The North American bullfrog draft genome provides insight into hormonal regulation of long noncoding RNA.</title>
        <authorList>
            <person name="Hammond S.A."/>
            <person name="Warren R.L."/>
            <person name="Vandervalk B.P."/>
            <person name="Kucuk E."/>
            <person name="Khan H."/>
            <person name="Gibb E.A."/>
            <person name="Pandoh P."/>
            <person name="Kirk H."/>
            <person name="Zhao Y."/>
            <person name="Jones M."/>
            <person name="Mungall A.J."/>
            <person name="Coope R."/>
            <person name="Pleasance S."/>
            <person name="Moore R.A."/>
            <person name="Holt R.A."/>
            <person name="Round J.M."/>
            <person name="Ohora S."/>
            <person name="Walle B.V."/>
            <person name="Veldhoen N."/>
            <person name="Helbing C.C."/>
            <person name="Birol I."/>
        </authorList>
    </citation>
    <scope>NUCLEOTIDE SEQUENCE [LARGE SCALE GENOMIC DNA]</scope>
</reference>
<keyword evidence="4 6" id="KW-1133">Transmembrane helix</keyword>
<comment type="subcellular location">
    <subcellularLocation>
        <location evidence="1">Membrane</location>
        <topology evidence="1">Multi-pass membrane protein</topology>
    </subcellularLocation>
</comment>
<evidence type="ECO:0000256" key="6">
    <source>
        <dbReference type="SAM" id="Phobius"/>
    </source>
</evidence>
<dbReference type="GO" id="GO:0005298">
    <property type="term" value="F:proline:sodium symporter activity"/>
    <property type="evidence" value="ECO:0007669"/>
    <property type="project" value="TreeGrafter"/>
</dbReference>
<dbReference type="GO" id="GO:0005886">
    <property type="term" value="C:plasma membrane"/>
    <property type="evidence" value="ECO:0007669"/>
    <property type="project" value="TreeGrafter"/>
</dbReference>
<sequence>MLSYASMNIRPECEKSSATTYYWYREALNISDSITEGGGLNWKMTLCLLVAWIFVCLAMIKGIQSSGKVCIY</sequence>